<evidence type="ECO:0000313" key="3">
    <source>
        <dbReference type="EMBL" id="GGE63455.1"/>
    </source>
</evidence>
<accession>A0A917APD0</accession>
<dbReference type="EMBL" id="BMFK01000001">
    <property type="protein sequence ID" value="GGE63455.1"/>
    <property type="molecule type" value="Genomic_DNA"/>
</dbReference>
<keyword evidence="1" id="KW-0175">Coiled coil</keyword>
<reference evidence="3" key="2">
    <citation type="submission" date="2020-09" db="EMBL/GenBank/DDBJ databases">
        <authorList>
            <person name="Sun Q."/>
            <person name="Zhou Y."/>
        </authorList>
    </citation>
    <scope>NUCLEOTIDE SEQUENCE</scope>
    <source>
        <strain evidence="3">CGMCC 1.12698</strain>
    </source>
</reference>
<protein>
    <submittedName>
        <fullName evidence="3">Uncharacterized protein</fullName>
    </submittedName>
</protein>
<proteinExistence type="predicted"/>
<evidence type="ECO:0000256" key="1">
    <source>
        <dbReference type="SAM" id="Coils"/>
    </source>
</evidence>
<comment type="caution">
    <text evidence="3">The sequence shown here is derived from an EMBL/GenBank/DDBJ whole genome shotgun (WGS) entry which is preliminary data.</text>
</comment>
<reference evidence="3" key="1">
    <citation type="journal article" date="2014" name="Int. J. Syst. Evol. Microbiol.">
        <title>Complete genome sequence of Corynebacterium casei LMG S-19264T (=DSM 44701T), isolated from a smear-ripened cheese.</title>
        <authorList>
            <consortium name="US DOE Joint Genome Institute (JGI-PGF)"/>
            <person name="Walter F."/>
            <person name="Albersmeier A."/>
            <person name="Kalinowski J."/>
            <person name="Ruckert C."/>
        </authorList>
    </citation>
    <scope>NUCLEOTIDE SEQUENCE</scope>
    <source>
        <strain evidence="3">CGMCC 1.12698</strain>
    </source>
</reference>
<feature type="transmembrane region" description="Helical" evidence="2">
    <location>
        <begin position="26"/>
        <end position="47"/>
    </location>
</feature>
<feature type="coiled-coil region" evidence="1">
    <location>
        <begin position="48"/>
        <end position="82"/>
    </location>
</feature>
<gene>
    <name evidence="3" type="ORF">GCM10007140_12160</name>
</gene>
<organism evidence="3 4">
    <name type="scientific">Priestia taiwanensis</name>
    <dbReference type="NCBI Taxonomy" id="1347902"/>
    <lineage>
        <taxon>Bacteria</taxon>
        <taxon>Bacillati</taxon>
        <taxon>Bacillota</taxon>
        <taxon>Bacilli</taxon>
        <taxon>Bacillales</taxon>
        <taxon>Bacillaceae</taxon>
        <taxon>Priestia</taxon>
    </lineage>
</organism>
<dbReference type="Proteomes" id="UP000605259">
    <property type="component" value="Unassembled WGS sequence"/>
</dbReference>
<sequence length="192" mass="22333">MKDLQDEFINIQDHQITFLNESISHMWIPITIVAGFIAVIFGYVTYLNQKADKKIKQAEEILERTDKKIMDLEDKISKADKILIEGQNIVSLSQDRIAELARSHTDMEIFTIRLDFNQKVDSRLTEVKNELDETKWLLDLFENNDDKVIGFKAEYLVLGTAFLLLSKDIQTISMNDEIVPQEQLNRTLKLKE</sequence>
<keyword evidence="2" id="KW-0472">Membrane</keyword>
<evidence type="ECO:0000256" key="2">
    <source>
        <dbReference type="SAM" id="Phobius"/>
    </source>
</evidence>
<dbReference type="RefSeq" id="WP_188387500.1">
    <property type="nucleotide sequence ID" value="NZ_BMFK01000001.1"/>
</dbReference>
<keyword evidence="2" id="KW-1133">Transmembrane helix</keyword>
<evidence type="ECO:0000313" key="4">
    <source>
        <dbReference type="Proteomes" id="UP000605259"/>
    </source>
</evidence>
<keyword evidence="2" id="KW-0812">Transmembrane</keyword>
<keyword evidence="4" id="KW-1185">Reference proteome</keyword>
<dbReference type="AlphaFoldDB" id="A0A917APD0"/>
<name>A0A917APD0_9BACI</name>